<comment type="caution">
    <text evidence="6">The sequence shown here is derived from an EMBL/GenBank/DDBJ whole genome shotgun (WGS) entry which is preliminary data.</text>
</comment>
<feature type="binding site" evidence="5">
    <location>
        <position position="104"/>
    </location>
    <ligand>
        <name>a divalent metal cation</name>
        <dbReference type="ChEBI" id="CHEBI:60240"/>
        <label>1</label>
    </ligand>
</feature>
<feature type="binding site" evidence="5">
    <location>
        <position position="232"/>
    </location>
    <ligand>
        <name>a divalent metal cation</name>
        <dbReference type="ChEBI" id="CHEBI:60240"/>
        <label>1</label>
    </ligand>
</feature>
<feature type="binding site" evidence="5">
    <location>
        <position position="65"/>
    </location>
    <ligand>
        <name>a divalent metal cation</name>
        <dbReference type="ChEBI" id="CHEBI:60240"/>
        <label>1</label>
    </ligand>
</feature>
<dbReference type="InterPro" id="IPR036069">
    <property type="entry name" value="DUF34/NIF3_sf"/>
</dbReference>
<evidence type="ECO:0000256" key="4">
    <source>
        <dbReference type="ARBA" id="ARBA00022723"/>
    </source>
</evidence>
<dbReference type="GO" id="GO:0046872">
    <property type="term" value="F:metal ion binding"/>
    <property type="evidence" value="ECO:0007669"/>
    <property type="project" value="UniProtKB-KW"/>
</dbReference>
<name>A0A5C4TJW3_FRUSA</name>
<evidence type="ECO:0000256" key="2">
    <source>
        <dbReference type="ARBA" id="ARBA00011643"/>
    </source>
</evidence>
<evidence type="ECO:0000313" key="6">
    <source>
        <dbReference type="EMBL" id="TNK90867.1"/>
    </source>
</evidence>
<dbReference type="RefSeq" id="WP_056957776.1">
    <property type="nucleotide sequence ID" value="NZ_BAAAXT010000001.1"/>
</dbReference>
<comment type="subunit">
    <text evidence="2">Homohexamer.</text>
</comment>
<evidence type="ECO:0000313" key="7">
    <source>
        <dbReference type="Proteomes" id="UP000313312"/>
    </source>
</evidence>
<evidence type="ECO:0000256" key="5">
    <source>
        <dbReference type="PIRSR" id="PIRSR602678-1"/>
    </source>
</evidence>
<feature type="binding site" evidence="5">
    <location>
        <position position="229"/>
    </location>
    <ligand>
        <name>a divalent metal cation</name>
        <dbReference type="ChEBI" id="CHEBI:60240"/>
        <label>1</label>
    </ligand>
</feature>
<organism evidence="6 7">
    <name type="scientific">Fructilactobacillus sanfranciscensis</name>
    <name type="common">Lactobacillus sanfranciscensis</name>
    <dbReference type="NCBI Taxonomy" id="1625"/>
    <lineage>
        <taxon>Bacteria</taxon>
        <taxon>Bacillati</taxon>
        <taxon>Bacillota</taxon>
        <taxon>Bacilli</taxon>
        <taxon>Lactobacillales</taxon>
        <taxon>Lactobacillaceae</taxon>
        <taxon>Fructilactobacillus</taxon>
    </lineage>
</organism>
<keyword evidence="4 5" id="KW-0479">Metal-binding</keyword>
<comment type="similarity">
    <text evidence="1">Belongs to the GTP cyclohydrolase I type 2/NIF3 family.</text>
</comment>
<dbReference type="FunFam" id="3.40.1390.30:FF:000001">
    <property type="entry name" value="GTP cyclohydrolase 1 type 2"/>
    <property type="match status" value="1"/>
</dbReference>
<evidence type="ECO:0000256" key="3">
    <source>
        <dbReference type="ARBA" id="ARBA00022112"/>
    </source>
</evidence>
<reference evidence="6 7" key="1">
    <citation type="submission" date="2018-05" db="EMBL/GenBank/DDBJ databases">
        <title>Lactobacillus sanfranciscensis Ah4 draft denome sequence.</title>
        <authorList>
            <person name="Zhang G."/>
        </authorList>
    </citation>
    <scope>NUCLEOTIDE SEQUENCE [LARGE SCALE GENOMIC DNA]</scope>
    <source>
        <strain evidence="6 7">Ah4</strain>
    </source>
</reference>
<feature type="binding site" evidence="5">
    <location>
        <position position="66"/>
    </location>
    <ligand>
        <name>a divalent metal cation</name>
        <dbReference type="ChEBI" id="CHEBI:60240"/>
        <label>1</label>
    </ligand>
</feature>
<accession>A0A5C4TJW3</accession>
<dbReference type="GeneID" id="93160653"/>
<dbReference type="Pfam" id="PF01784">
    <property type="entry name" value="DUF34_NIF3"/>
    <property type="match status" value="1"/>
</dbReference>
<proteinExistence type="inferred from homology"/>
<dbReference type="SUPFAM" id="SSF102705">
    <property type="entry name" value="NIF3 (NGG1p interacting factor 3)-like"/>
    <property type="match status" value="1"/>
</dbReference>
<dbReference type="AlphaFoldDB" id="A0A5C4TJW3"/>
<dbReference type="PANTHER" id="PTHR13799:SF14">
    <property type="entry name" value="GTP CYCLOHYDROLASE 1 TYPE 2 HOMOLOG"/>
    <property type="match status" value="1"/>
</dbReference>
<dbReference type="NCBIfam" id="TIGR00486">
    <property type="entry name" value="YbgI_SA1388"/>
    <property type="match status" value="1"/>
</dbReference>
<protein>
    <recommendedName>
        <fullName evidence="3">GTP cyclohydrolase 1 type 2 homolog</fullName>
    </recommendedName>
</protein>
<dbReference type="InterPro" id="IPR002678">
    <property type="entry name" value="DUF34/NIF3"/>
</dbReference>
<dbReference type="Proteomes" id="UP000313312">
    <property type="component" value="Unassembled WGS sequence"/>
</dbReference>
<dbReference type="GO" id="GO:0005737">
    <property type="term" value="C:cytoplasm"/>
    <property type="evidence" value="ECO:0007669"/>
    <property type="project" value="TreeGrafter"/>
</dbReference>
<evidence type="ECO:0000256" key="1">
    <source>
        <dbReference type="ARBA" id="ARBA00006964"/>
    </source>
</evidence>
<dbReference type="PANTHER" id="PTHR13799">
    <property type="entry name" value="NGG1 INTERACTING FACTOR 3"/>
    <property type="match status" value="1"/>
</dbReference>
<gene>
    <name evidence="6" type="ORF">DID87_01840</name>
</gene>
<dbReference type="Gene3D" id="3.40.1390.30">
    <property type="entry name" value="NIF3 (NGG1p interacting factor 3)-like"/>
    <property type="match status" value="2"/>
</dbReference>
<dbReference type="EMBL" id="QFCR01000003">
    <property type="protein sequence ID" value="TNK90867.1"/>
    <property type="molecule type" value="Genomic_DNA"/>
</dbReference>
<sequence>MTTVREFIKRFEQFAPIELRENGDPTGFQIGNKDAEIKAMMTTLDVRPETVQEAIDNHVNFIFAHHPVMFRPAKNLDLSNPQNEMYAEILKHDITVYAAHTNLDNANGGMNDWLASAIGLKNISGMILHDTNINNEPHYLGRVGDLPRAITFKELAEQCKTIFNLQELRMVTNNPDKLVKRVAILGGSGGKFYSAAIAKNADVYFTGDLYYHTSQDMLAEGLMAIDPGHHVESICKLKLKELFEKWKCENNWQFKIIASKLSTDPFSFFN</sequence>